<dbReference type="Proteomes" id="UP000190105">
    <property type="component" value="Unassembled WGS sequence"/>
</dbReference>
<gene>
    <name evidence="7" type="ORF">SAMN05443428_1326</name>
</gene>
<name>A0A1T4YAL7_9CLOT</name>
<dbReference type="Gene3D" id="1.20.1540.10">
    <property type="entry name" value="Rhomboid-like"/>
    <property type="match status" value="1"/>
</dbReference>
<keyword evidence="4 5" id="KW-0472">Membrane</keyword>
<dbReference type="GO" id="GO:0016020">
    <property type="term" value="C:membrane"/>
    <property type="evidence" value="ECO:0007669"/>
    <property type="project" value="UniProtKB-SubCell"/>
</dbReference>
<keyword evidence="7" id="KW-0645">Protease</keyword>
<feature type="transmembrane region" description="Helical" evidence="5">
    <location>
        <begin position="124"/>
        <end position="148"/>
    </location>
</feature>
<evidence type="ECO:0000256" key="2">
    <source>
        <dbReference type="ARBA" id="ARBA00022692"/>
    </source>
</evidence>
<proteinExistence type="predicted"/>
<dbReference type="AlphaFoldDB" id="A0A1T4YAL7"/>
<dbReference type="Pfam" id="PF01694">
    <property type="entry name" value="Rhomboid"/>
    <property type="match status" value="1"/>
</dbReference>
<dbReference type="InterPro" id="IPR035952">
    <property type="entry name" value="Rhomboid-like_sf"/>
</dbReference>
<evidence type="ECO:0000256" key="4">
    <source>
        <dbReference type="ARBA" id="ARBA00023136"/>
    </source>
</evidence>
<keyword evidence="7" id="KW-0378">Hydrolase</keyword>
<dbReference type="GO" id="GO:0004252">
    <property type="term" value="F:serine-type endopeptidase activity"/>
    <property type="evidence" value="ECO:0007669"/>
    <property type="project" value="InterPro"/>
</dbReference>
<sequence>MNWIDRLEKKYRKYSIPNLMTYIVGITGLVFLISNFLDTTGTFIEKIALYPSAVMKGEVWRLITYIFIPPSSSPIFIIFALYFYYLIGTTLEHEWGSFRFNLYYLLGMIGATAAALITGYADNIYLNLSLFLAFAYLYPDFEILLFFILPIKIKYLTYINWIFIIVGVLFGPLSSKAAAIASLINYFIFFGKDIFIDFKHRNHAYNKKKNFKEKAKVIPLTRKCTVCGITPEDDPNMEFRFCSECEGLHCYCMNHIKNHEHIKSSKAE</sequence>
<dbReference type="InterPro" id="IPR022764">
    <property type="entry name" value="Peptidase_S54_rhomboid_dom"/>
</dbReference>
<dbReference type="EMBL" id="FUYH01000032">
    <property type="protein sequence ID" value="SKA98862.1"/>
    <property type="molecule type" value="Genomic_DNA"/>
</dbReference>
<reference evidence="8" key="1">
    <citation type="submission" date="2017-02" db="EMBL/GenBank/DDBJ databases">
        <authorList>
            <person name="Varghese N."/>
            <person name="Submissions S."/>
        </authorList>
    </citation>
    <scope>NUCLEOTIDE SEQUENCE [LARGE SCALE GENOMIC DNA]</scope>
    <source>
        <strain evidence="8">USBA 833</strain>
    </source>
</reference>
<comment type="subcellular location">
    <subcellularLocation>
        <location evidence="1">Membrane</location>
        <topology evidence="1">Multi-pass membrane protein</topology>
    </subcellularLocation>
</comment>
<feature type="transmembrane region" description="Helical" evidence="5">
    <location>
        <begin position="155"/>
        <end position="173"/>
    </location>
</feature>
<keyword evidence="3 5" id="KW-1133">Transmembrane helix</keyword>
<protein>
    <submittedName>
        <fullName evidence="7">Membrane associated serine protease, rhomboid family</fullName>
    </submittedName>
</protein>
<feature type="transmembrane region" description="Helical" evidence="5">
    <location>
        <begin position="100"/>
        <end position="118"/>
    </location>
</feature>
<feature type="transmembrane region" description="Helical" evidence="5">
    <location>
        <begin position="62"/>
        <end position="88"/>
    </location>
</feature>
<evidence type="ECO:0000259" key="6">
    <source>
        <dbReference type="Pfam" id="PF01694"/>
    </source>
</evidence>
<dbReference type="OrthoDB" id="9778756at2"/>
<dbReference type="STRING" id="1147123.SAMN05443428_1326"/>
<evidence type="ECO:0000256" key="1">
    <source>
        <dbReference type="ARBA" id="ARBA00004141"/>
    </source>
</evidence>
<evidence type="ECO:0000256" key="5">
    <source>
        <dbReference type="SAM" id="Phobius"/>
    </source>
</evidence>
<evidence type="ECO:0000256" key="3">
    <source>
        <dbReference type="ARBA" id="ARBA00022989"/>
    </source>
</evidence>
<organism evidence="7 8">
    <name type="scientific">Caloramator quimbayensis</name>
    <dbReference type="NCBI Taxonomy" id="1147123"/>
    <lineage>
        <taxon>Bacteria</taxon>
        <taxon>Bacillati</taxon>
        <taxon>Bacillota</taxon>
        <taxon>Clostridia</taxon>
        <taxon>Eubacteriales</taxon>
        <taxon>Clostridiaceae</taxon>
        <taxon>Caloramator</taxon>
    </lineage>
</organism>
<feature type="transmembrane region" description="Helical" evidence="5">
    <location>
        <begin position="179"/>
        <end position="198"/>
    </location>
</feature>
<accession>A0A1T4YAL7</accession>
<dbReference type="GO" id="GO:0006508">
    <property type="term" value="P:proteolysis"/>
    <property type="evidence" value="ECO:0007669"/>
    <property type="project" value="UniProtKB-KW"/>
</dbReference>
<feature type="transmembrane region" description="Helical" evidence="5">
    <location>
        <begin position="20"/>
        <end position="37"/>
    </location>
</feature>
<evidence type="ECO:0000313" key="7">
    <source>
        <dbReference type="EMBL" id="SKA98862.1"/>
    </source>
</evidence>
<keyword evidence="8" id="KW-1185">Reference proteome</keyword>
<dbReference type="RefSeq" id="WP_078697618.1">
    <property type="nucleotide sequence ID" value="NZ_FUYH01000032.1"/>
</dbReference>
<keyword evidence="2 5" id="KW-0812">Transmembrane</keyword>
<evidence type="ECO:0000313" key="8">
    <source>
        <dbReference type="Proteomes" id="UP000190105"/>
    </source>
</evidence>
<feature type="domain" description="Peptidase S54 rhomboid" evidence="6">
    <location>
        <begin position="57"/>
        <end position="173"/>
    </location>
</feature>
<dbReference type="SUPFAM" id="SSF144091">
    <property type="entry name" value="Rhomboid-like"/>
    <property type="match status" value="1"/>
</dbReference>